<name>A0A0U3HVV2_9GAMM</name>
<protein>
    <submittedName>
        <fullName evidence="1">Uncharacterized protein</fullName>
    </submittedName>
</protein>
<organism evidence="1 2">
    <name type="scientific">Pseudoalteromonas rubra</name>
    <dbReference type="NCBI Taxonomy" id="43658"/>
    <lineage>
        <taxon>Bacteria</taxon>
        <taxon>Pseudomonadati</taxon>
        <taxon>Pseudomonadota</taxon>
        <taxon>Gammaproteobacteria</taxon>
        <taxon>Alteromonadales</taxon>
        <taxon>Pseudoalteromonadaceae</taxon>
        <taxon>Pseudoalteromonas</taxon>
    </lineage>
</organism>
<dbReference type="KEGG" id="prr:AT705_22220"/>
<reference evidence="1 2" key="1">
    <citation type="submission" date="2015-12" db="EMBL/GenBank/DDBJ databases">
        <title>Complete genome sequence of Pseudoalteromonas rubra SCSIO 6842, harboring a conjugative plasmid.</title>
        <authorList>
            <person name="Li B."/>
            <person name="Wang X."/>
        </authorList>
    </citation>
    <scope>NUCLEOTIDE SEQUENCE [LARGE SCALE GENOMIC DNA]</scope>
    <source>
        <strain evidence="1 2">SCSIO 6842</strain>
    </source>
</reference>
<sequence length="71" mass="7975">MKKDNKNKRLNKNTKNKTVKMGLESTIKVCGLSDCAHSDTKALTEKKMGLSGRRFTFLSRSESGRDLRLAT</sequence>
<dbReference type="EMBL" id="CP013612">
    <property type="protein sequence ID" value="ALU45657.1"/>
    <property type="molecule type" value="Genomic_DNA"/>
</dbReference>
<evidence type="ECO:0000313" key="2">
    <source>
        <dbReference type="Proteomes" id="UP000069015"/>
    </source>
</evidence>
<gene>
    <name evidence="1" type="ORF">AT705_22220</name>
</gene>
<accession>A0A0U3HVV2</accession>
<evidence type="ECO:0000313" key="1">
    <source>
        <dbReference type="EMBL" id="ALU45657.1"/>
    </source>
</evidence>
<proteinExistence type="predicted"/>
<dbReference type="Proteomes" id="UP000069015">
    <property type="component" value="Chromosome 2"/>
</dbReference>
<dbReference type="AlphaFoldDB" id="A0A0U3HVV2"/>